<dbReference type="Pfam" id="PF02958">
    <property type="entry name" value="EcKL"/>
    <property type="match status" value="1"/>
</dbReference>
<keyword evidence="2" id="KW-1185">Reference proteome</keyword>
<protein>
    <recommendedName>
        <fullName evidence="3">Aminoglycoside phosphotransferase domain-containing protein</fullName>
    </recommendedName>
</protein>
<dbReference type="InterPro" id="IPR011009">
    <property type="entry name" value="Kinase-like_dom_sf"/>
</dbReference>
<dbReference type="OrthoDB" id="442525at2759"/>
<organism evidence="1 2">
    <name type="scientific">Chrysochromulina tobinii</name>
    <dbReference type="NCBI Taxonomy" id="1460289"/>
    <lineage>
        <taxon>Eukaryota</taxon>
        <taxon>Haptista</taxon>
        <taxon>Haptophyta</taxon>
        <taxon>Prymnesiophyceae</taxon>
        <taxon>Prymnesiales</taxon>
        <taxon>Chrysochromulinaceae</taxon>
        <taxon>Chrysochromulina</taxon>
    </lineage>
</organism>
<dbReference type="EMBL" id="JWZX01000157">
    <property type="protein sequence ID" value="KOO53609.1"/>
    <property type="molecule type" value="Genomic_DNA"/>
</dbReference>
<evidence type="ECO:0000313" key="2">
    <source>
        <dbReference type="Proteomes" id="UP000037460"/>
    </source>
</evidence>
<gene>
    <name evidence="1" type="ORF">Ctob_010698</name>
</gene>
<evidence type="ECO:0008006" key="3">
    <source>
        <dbReference type="Google" id="ProtNLM"/>
    </source>
</evidence>
<comment type="caution">
    <text evidence="1">The sequence shown here is derived from an EMBL/GenBank/DDBJ whole genome shotgun (WGS) entry which is preliminary data.</text>
</comment>
<dbReference type="Gene3D" id="3.90.1200.10">
    <property type="match status" value="1"/>
</dbReference>
<accession>A0A0M0LRD7</accession>
<reference evidence="2" key="1">
    <citation type="journal article" date="2015" name="PLoS Genet.">
        <title>Genome Sequence and Transcriptome Analyses of Chrysochromulina tobin: Metabolic Tools for Enhanced Algal Fitness in the Prominent Order Prymnesiales (Haptophyceae).</title>
        <authorList>
            <person name="Hovde B.T."/>
            <person name="Deodato C.R."/>
            <person name="Hunsperger H.M."/>
            <person name="Ryken S.A."/>
            <person name="Yost W."/>
            <person name="Jha R.K."/>
            <person name="Patterson J."/>
            <person name="Monnat R.J. Jr."/>
            <person name="Barlow S.B."/>
            <person name="Starkenburg S.R."/>
            <person name="Cattolico R.A."/>
        </authorList>
    </citation>
    <scope>NUCLEOTIDE SEQUENCE</scope>
    <source>
        <strain evidence="2">CCMP291</strain>
    </source>
</reference>
<sequence length="726" mass="77869">MGRLKLAARAIDARLKQDPMQSVCHGDAKGANIVYATGRAGEVVPLVYDFQYCGKAAVAKDLAYFFNVEAGHDDEAALLAHYHTTLAKLLIAQGDTPPSLDALNTALELALCDWRRFCEIGLGYYLDAEPAKQFVGVLLLMMSETQASCDAETAKLSASVKAHAGTQAACDAETAKLSASVKAHAGTQAECDGEKAKLLASVKAHAETQAACDGEKVKLSASVKAHAETQVECDEETRKLVASVKAHAETQMECDEETRKLVASVKAHAETQVECDEEMAKLVASVKAHALTQAEAESQGNRVINHTSKRVMSNTSLMCELALKQLSSFTLSETDDATRSVLLERLRRTLAESIAGFHMCKSVLLQTSIINGEYHPVREEFTLEQLFEHLGLSAASRVVIDAADTRSMRADKALLTNILFNASQNALVHGDQVGTVHLGAVLRDGSPSCLTVTIRNAPGVNHAKLIAFTQSKGNADLLAIRAGEGSAPSKDQSAKIRVNSSELCKPSRELSKIAVGTVDSTYLGLGAILRDAQAFDPPALTSLAIGAHEVAFSITLDVVLVEHDASTAESRVLPTGLVFVWLDDDDMPRIYADAVLRAAKANREASLILGETYEEARTCLARVMELSAAHGDERMIVLLDQNIDQYHECATEGVLQGTELCCELRRRGFRGTVAICSANDEPKDEYEYLQAGANLCIGKGLTGGLSTILSKLADAHFETREALSTG</sequence>
<dbReference type="InterPro" id="IPR004119">
    <property type="entry name" value="EcKL"/>
</dbReference>
<evidence type="ECO:0000313" key="1">
    <source>
        <dbReference type="EMBL" id="KOO53609.1"/>
    </source>
</evidence>
<dbReference type="SUPFAM" id="SSF56112">
    <property type="entry name" value="Protein kinase-like (PK-like)"/>
    <property type="match status" value="1"/>
</dbReference>
<dbReference type="Proteomes" id="UP000037460">
    <property type="component" value="Unassembled WGS sequence"/>
</dbReference>
<proteinExistence type="predicted"/>
<name>A0A0M0LRD7_9EUKA</name>
<dbReference type="AlphaFoldDB" id="A0A0M0LRD7"/>